<protein>
    <submittedName>
        <fullName evidence="2">Uncharacterized protein</fullName>
    </submittedName>
</protein>
<reference evidence="2" key="2">
    <citation type="submission" date="2023-05" db="EMBL/GenBank/DDBJ databases">
        <authorList>
            <consortium name="Lawrence Berkeley National Laboratory"/>
            <person name="Steindorff A."/>
            <person name="Hensen N."/>
            <person name="Bonometti L."/>
            <person name="Westerberg I."/>
            <person name="Brannstrom I.O."/>
            <person name="Guillou S."/>
            <person name="Cros-Aarteil S."/>
            <person name="Calhoun S."/>
            <person name="Haridas S."/>
            <person name="Kuo A."/>
            <person name="Mondo S."/>
            <person name="Pangilinan J."/>
            <person name="Riley R."/>
            <person name="Labutti K."/>
            <person name="Andreopoulos B."/>
            <person name="Lipzen A."/>
            <person name="Chen C."/>
            <person name="Yanf M."/>
            <person name="Daum C."/>
            <person name="Ng V."/>
            <person name="Clum A."/>
            <person name="Ohm R."/>
            <person name="Martin F."/>
            <person name="Silar P."/>
            <person name="Natvig D."/>
            <person name="Lalanne C."/>
            <person name="Gautier V."/>
            <person name="Ament-Velasquez S.L."/>
            <person name="Kruys A."/>
            <person name="Hutchinson M.I."/>
            <person name="Powell A.J."/>
            <person name="Barry K."/>
            <person name="Miller A.N."/>
            <person name="Grigoriev I.V."/>
            <person name="Debuchy R."/>
            <person name="Gladieux P."/>
            <person name="Thoren M.H."/>
            <person name="Johannesson H."/>
        </authorList>
    </citation>
    <scope>NUCLEOTIDE SEQUENCE</scope>
    <source>
        <strain evidence="2">CBS 532.94</strain>
    </source>
</reference>
<feature type="compositionally biased region" description="Pro residues" evidence="1">
    <location>
        <begin position="89"/>
        <end position="101"/>
    </location>
</feature>
<feature type="compositionally biased region" description="Low complexity" evidence="1">
    <location>
        <begin position="264"/>
        <end position="275"/>
    </location>
</feature>
<evidence type="ECO:0000313" key="2">
    <source>
        <dbReference type="EMBL" id="KAK4233390.1"/>
    </source>
</evidence>
<feature type="region of interest" description="Disordered" evidence="1">
    <location>
        <begin position="1"/>
        <end position="277"/>
    </location>
</feature>
<dbReference type="AlphaFoldDB" id="A0AAN7H9W7"/>
<feature type="compositionally biased region" description="Low complexity" evidence="1">
    <location>
        <begin position="12"/>
        <end position="24"/>
    </location>
</feature>
<keyword evidence="3" id="KW-1185">Reference proteome</keyword>
<feature type="compositionally biased region" description="Polar residues" evidence="1">
    <location>
        <begin position="173"/>
        <end position="183"/>
    </location>
</feature>
<name>A0AAN7H9W7_9PEZI</name>
<feature type="region of interest" description="Disordered" evidence="1">
    <location>
        <begin position="442"/>
        <end position="475"/>
    </location>
</feature>
<evidence type="ECO:0000256" key="1">
    <source>
        <dbReference type="SAM" id="MobiDB-lite"/>
    </source>
</evidence>
<feature type="compositionally biased region" description="Basic residues" evidence="1">
    <location>
        <begin position="241"/>
        <end position="258"/>
    </location>
</feature>
<organism evidence="2 3">
    <name type="scientific">Achaetomium macrosporum</name>
    <dbReference type="NCBI Taxonomy" id="79813"/>
    <lineage>
        <taxon>Eukaryota</taxon>
        <taxon>Fungi</taxon>
        <taxon>Dikarya</taxon>
        <taxon>Ascomycota</taxon>
        <taxon>Pezizomycotina</taxon>
        <taxon>Sordariomycetes</taxon>
        <taxon>Sordariomycetidae</taxon>
        <taxon>Sordariales</taxon>
        <taxon>Chaetomiaceae</taxon>
        <taxon>Achaetomium</taxon>
    </lineage>
</organism>
<reference evidence="2" key="1">
    <citation type="journal article" date="2023" name="Mol. Phylogenet. Evol.">
        <title>Genome-scale phylogeny and comparative genomics of the fungal order Sordariales.</title>
        <authorList>
            <person name="Hensen N."/>
            <person name="Bonometti L."/>
            <person name="Westerberg I."/>
            <person name="Brannstrom I.O."/>
            <person name="Guillou S."/>
            <person name="Cros-Aarteil S."/>
            <person name="Calhoun S."/>
            <person name="Haridas S."/>
            <person name="Kuo A."/>
            <person name="Mondo S."/>
            <person name="Pangilinan J."/>
            <person name="Riley R."/>
            <person name="LaButti K."/>
            <person name="Andreopoulos B."/>
            <person name="Lipzen A."/>
            <person name="Chen C."/>
            <person name="Yan M."/>
            <person name="Daum C."/>
            <person name="Ng V."/>
            <person name="Clum A."/>
            <person name="Steindorff A."/>
            <person name="Ohm R.A."/>
            <person name="Martin F."/>
            <person name="Silar P."/>
            <person name="Natvig D.O."/>
            <person name="Lalanne C."/>
            <person name="Gautier V."/>
            <person name="Ament-Velasquez S.L."/>
            <person name="Kruys A."/>
            <person name="Hutchinson M.I."/>
            <person name="Powell A.J."/>
            <person name="Barry K."/>
            <person name="Miller A.N."/>
            <person name="Grigoriev I.V."/>
            <person name="Debuchy R."/>
            <person name="Gladieux P."/>
            <person name="Hiltunen Thoren M."/>
            <person name="Johannesson H."/>
        </authorList>
    </citation>
    <scope>NUCLEOTIDE SEQUENCE</scope>
    <source>
        <strain evidence="2">CBS 532.94</strain>
    </source>
</reference>
<feature type="compositionally biased region" description="Polar residues" evidence="1">
    <location>
        <begin position="43"/>
        <end position="54"/>
    </location>
</feature>
<dbReference type="Proteomes" id="UP001303760">
    <property type="component" value="Unassembled WGS sequence"/>
</dbReference>
<proteinExistence type="predicted"/>
<gene>
    <name evidence="2" type="ORF">C8A03DRAFT_38905</name>
</gene>
<feature type="compositionally biased region" description="Basic and acidic residues" evidence="1">
    <location>
        <begin position="56"/>
        <end position="70"/>
    </location>
</feature>
<feature type="compositionally biased region" description="Low complexity" evidence="1">
    <location>
        <begin position="102"/>
        <end position="143"/>
    </location>
</feature>
<dbReference type="EMBL" id="MU860569">
    <property type="protein sequence ID" value="KAK4233390.1"/>
    <property type="molecule type" value="Genomic_DNA"/>
</dbReference>
<sequence length="490" mass="51370">MARSDQSPGDGLSPQPRPLTSSTTPTPPPGKSPNTLPHPDAWPTSSMLTHTTATPPHREPAGAAARRDEVQPSPGALSPPTPSLTSSPPQAPSRSTPPLPRTTPAAGLLAAMLLARPELATTPPVAQSPPTTSAAPAASIPQQRTDIASLDDLSSPAPGDGEREGSHPVAQPPDSSSQRTLPTLSRGRPSDLAATSPRPPPSPSDRSPNHRRSPVCAAVSVSSTAKARMMTPESKASSFPTRRKGPCACHSCHRAPQQRRRDGVVIPTSIPTSTPNPDFNANLDFDFRSRTRGRVWYCPGTPHVPELLDRDRHEELMRGRQRDGVVRGCLSCGGESEGEGVGGGEGVDIQAERGGGVVGWGEGIPIAIANAAGVVHTQVQLGGGVVGWGEGIPIAIANAKGGVKSALSGNLFHFLEREADEGGATATYILQTHCIVETSTRRPRGLRYSKSPHRLCHGEPPRGVAAPDPSTSKQPVGIELFRSLRKRQLL</sequence>
<comment type="caution">
    <text evidence="2">The sequence shown here is derived from an EMBL/GenBank/DDBJ whole genome shotgun (WGS) entry which is preliminary data.</text>
</comment>
<feature type="compositionally biased region" description="Basic residues" evidence="1">
    <location>
        <begin position="442"/>
        <end position="455"/>
    </location>
</feature>
<evidence type="ECO:0000313" key="3">
    <source>
        <dbReference type="Proteomes" id="UP001303760"/>
    </source>
</evidence>
<accession>A0AAN7H9W7</accession>